<keyword evidence="9 10" id="KW-0119">Carbohydrate metabolism</keyword>
<dbReference type="Pfam" id="PF02922">
    <property type="entry name" value="CBM_48"/>
    <property type="match status" value="1"/>
</dbReference>
<dbReference type="FunFam" id="3.20.20.80:FF:000003">
    <property type="entry name" value="1,4-alpha-glucan branching enzyme GlgB"/>
    <property type="match status" value="1"/>
</dbReference>
<dbReference type="CDD" id="cd02855">
    <property type="entry name" value="E_set_GBE_prok_N"/>
    <property type="match status" value="1"/>
</dbReference>
<evidence type="ECO:0000256" key="1">
    <source>
        <dbReference type="ARBA" id="ARBA00000826"/>
    </source>
</evidence>
<keyword evidence="14" id="KW-1185">Reference proteome</keyword>
<evidence type="ECO:0000313" key="14">
    <source>
        <dbReference type="Proteomes" id="UP000482209"/>
    </source>
</evidence>
<dbReference type="InterPro" id="IPR013780">
    <property type="entry name" value="Glyco_hydro_b"/>
</dbReference>
<evidence type="ECO:0000256" key="10">
    <source>
        <dbReference type="HAMAP-Rule" id="MF_00685"/>
    </source>
</evidence>
<dbReference type="GO" id="GO:0003844">
    <property type="term" value="F:1,4-alpha-glucan branching enzyme activity"/>
    <property type="evidence" value="ECO:0007669"/>
    <property type="project" value="UniProtKB-UniRule"/>
</dbReference>
<evidence type="ECO:0000256" key="6">
    <source>
        <dbReference type="ARBA" id="ARBA00022676"/>
    </source>
</evidence>
<dbReference type="NCBIfam" id="NF008967">
    <property type="entry name" value="PRK12313.1"/>
    <property type="match status" value="1"/>
</dbReference>
<evidence type="ECO:0000256" key="9">
    <source>
        <dbReference type="ARBA" id="ARBA00023277"/>
    </source>
</evidence>
<feature type="active site" description="Proton donor" evidence="10">
    <location>
        <position position="470"/>
    </location>
</feature>
<dbReference type="Gene3D" id="2.60.40.1180">
    <property type="entry name" value="Golgi alpha-mannosidase II"/>
    <property type="match status" value="1"/>
</dbReference>
<dbReference type="RefSeq" id="WP_154515544.1">
    <property type="nucleotide sequence ID" value="NZ_VUMT01000001.1"/>
</dbReference>
<evidence type="ECO:0000256" key="4">
    <source>
        <dbReference type="ARBA" id="ARBA00009000"/>
    </source>
</evidence>
<comment type="pathway">
    <text evidence="3 10">Glycan biosynthesis; glycogen biosynthesis.</text>
</comment>
<comment type="similarity">
    <text evidence="4 10">Belongs to the glycosyl hydrolase 13 family. GlgB subfamily.</text>
</comment>
<dbReference type="NCBIfam" id="TIGR01515">
    <property type="entry name" value="branching_enzym"/>
    <property type="match status" value="1"/>
</dbReference>
<name>A0A6L5XWB8_9FIRM</name>
<comment type="function">
    <text evidence="2 10">Catalyzes the formation of the alpha-1,6-glucosidic linkages in glycogen by scission of a 1,4-alpha-linked oligosaccharide from growing alpha-1,4-glucan chains and the subsequent attachment of the oligosaccharide to the alpha-1,6 position.</text>
</comment>
<feature type="region of interest" description="Disordered" evidence="11">
    <location>
        <begin position="743"/>
        <end position="916"/>
    </location>
</feature>
<dbReference type="InterPro" id="IPR044143">
    <property type="entry name" value="GlgB_N_E_set_prok"/>
</dbReference>
<evidence type="ECO:0000256" key="3">
    <source>
        <dbReference type="ARBA" id="ARBA00004964"/>
    </source>
</evidence>
<evidence type="ECO:0000256" key="11">
    <source>
        <dbReference type="SAM" id="MobiDB-lite"/>
    </source>
</evidence>
<evidence type="ECO:0000256" key="7">
    <source>
        <dbReference type="ARBA" id="ARBA00022679"/>
    </source>
</evidence>
<reference evidence="13 14" key="1">
    <citation type="submission" date="2019-08" db="EMBL/GenBank/DDBJ databases">
        <title>In-depth cultivation of the pig gut microbiome towards novel bacterial diversity and tailored functional studies.</title>
        <authorList>
            <person name="Wylensek D."/>
            <person name="Hitch T.C.A."/>
            <person name="Clavel T."/>
        </authorList>
    </citation>
    <scope>NUCLEOTIDE SEQUENCE [LARGE SCALE GENOMIC DNA]</scope>
    <source>
        <strain evidence="13 14">WCA-693-APC-MOT-I</strain>
    </source>
</reference>
<dbReference type="InterPro" id="IPR017853">
    <property type="entry name" value="GH"/>
</dbReference>
<keyword evidence="7 10" id="KW-0808">Transferase</keyword>
<dbReference type="InterPro" id="IPR014756">
    <property type="entry name" value="Ig_E-set"/>
</dbReference>
<proteinExistence type="inferred from homology"/>
<dbReference type="AlphaFoldDB" id="A0A6L5XWB8"/>
<dbReference type="UniPathway" id="UPA00164"/>
<comment type="subunit">
    <text evidence="10">Monomer.</text>
</comment>
<dbReference type="SUPFAM" id="SSF51011">
    <property type="entry name" value="Glycosyl hydrolase domain"/>
    <property type="match status" value="1"/>
</dbReference>
<dbReference type="Gene3D" id="2.60.40.10">
    <property type="entry name" value="Immunoglobulins"/>
    <property type="match status" value="2"/>
</dbReference>
<sequence>MDEKLYELMDWAEIEAVVYSEEDKPQDILGAHVTEQGILIQCFFPGAVSVQVKMERTGKLHKMEMQDEAGFFAVLIKGKRILPYHYVVTYETGEEISRSDVYTFPDCITKNEIEKFENGINYTIYEKLGAHPMKLNGVDGVLFAVWAPNAIRVSVVGDFNKWDGRIYQMKRLYDSGVFELFIPGVKKGMIYKYEIKTRGGLPILKADPYEYYSEFRPANASVVWDLETYKWGDESWLEKRKKSDIKKEPMSIYEVHLGSWKKPEDYIGDEDNAFYSYRELAPMLASYVKKMNYTHIELMPVMEHPFDGSWGYQVTGYYAATSRYGTPDDFMYFIDYMHKKGIGVILDWVPAHFPRDAFALANFDGTCLYEHEDPRQGSHPHWGTLIFNYGRPEVANFLIANALFWVEKYHADGIRMDAVASMLYLDYGKEDGEWIPNIYGGKENLEAIEVLKHLNSVFKKRQDGAIIIAEESTAWPMVTGEVEEGSLGFDLKWNMGWMNDILRYMKLDPLFRSGNQNLITFSMMYAYSENFLLVLSHDEVVHGKASLIGKMPGDIELKFANLRALYGFMMTHPGKKLLFMGQEFAQFSEWSEKKGLDWFLLDEYESHRKMQKYVSALNRLYQDYSALYELDYEPDGFEWIDCSDSEQSIVTFLRKTNKKEETLLVICNFTPVVREDYRVGVPFKGKYKETFNSDRVEFGGQGHYNPRLKYSKAIPYHGRKESIAVTVPPLGITVFTCTPVEEKKTEKKKAGKTKSAANKITGKRNTKSKQTEKGSESKEKPVERLETKVKKVEQIESKKKPVERLETKAKKAEQIESKKKPVERLETKAKKAEQIESKEKPVERLETKAKKAEQIESKEKPVERLETKAKKAEQIESKEKPEKKVKTRKATEKKNKEETSSKKEPTKRTKTKKAEQ</sequence>
<comment type="catalytic activity">
    <reaction evidence="1 10">
        <text>Transfers a segment of a (1-&gt;4)-alpha-D-glucan chain to a primary hydroxy group in a similar glucan chain.</text>
        <dbReference type="EC" id="2.4.1.18"/>
    </reaction>
</comment>
<evidence type="ECO:0000256" key="5">
    <source>
        <dbReference type="ARBA" id="ARBA00022600"/>
    </source>
</evidence>
<dbReference type="InterPro" id="IPR006047">
    <property type="entry name" value="GH13_cat_dom"/>
</dbReference>
<organism evidence="13 14">
    <name type="scientific">Velocimicrobium porci</name>
    <dbReference type="NCBI Taxonomy" id="2606634"/>
    <lineage>
        <taxon>Bacteria</taxon>
        <taxon>Bacillati</taxon>
        <taxon>Bacillota</taxon>
        <taxon>Clostridia</taxon>
        <taxon>Lachnospirales</taxon>
        <taxon>Lachnospiraceae</taxon>
        <taxon>Velocimicrobium</taxon>
    </lineage>
</organism>
<dbReference type="EMBL" id="VUMT01000001">
    <property type="protein sequence ID" value="MSS62343.1"/>
    <property type="molecule type" value="Genomic_DNA"/>
</dbReference>
<comment type="caution">
    <text evidence="13">The sequence shown here is derived from an EMBL/GenBank/DDBJ whole genome shotgun (WGS) entry which is preliminary data.</text>
</comment>
<dbReference type="FunFam" id="2.60.40.10:FF:000169">
    <property type="entry name" value="1,4-alpha-glucan branching enzyme GlgB"/>
    <property type="match status" value="1"/>
</dbReference>
<feature type="domain" description="Glycosyl hydrolase family 13 catalytic" evidence="12">
    <location>
        <begin position="254"/>
        <end position="631"/>
    </location>
</feature>
<dbReference type="InterPro" id="IPR013783">
    <property type="entry name" value="Ig-like_fold"/>
</dbReference>
<dbReference type="SUPFAM" id="SSF51445">
    <property type="entry name" value="(Trans)glycosidases"/>
    <property type="match status" value="1"/>
</dbReference>
<dbReference type="GO" id="GO:0005829">
    <property type="term" value="C:cytosol"/>
    <property type="evidence" value="ECO:0007669"/>
    <property type="project" value="TreeGrafter"/>
</dbReference>
<keyword evidence="8 10" id="KW-0320">Glycogen biosynthesis</keyword>
<dbReference type="GO" id="GO:0004553">
    <property type="term" value="F:hydrolase activity, hydrolyzing O-glycosyl compounds"/>
    <property type="evidence" value="ECO:0007669"/>
    <property type="project" value="InterPro"/>
</dbReference>
<gene>
    <name evidence="10 13" type="primary">glgB</name>
    <name evidence="13" type="ORF">FYJ58_00345</name>
</gene>
<feature type="active site" description="Nucleophile" evidence="10">
    <location>
        <position position="417"/>
    </location>
</feature>
<dbReference type="InterPro" id="IPR004193">
    <property type="entry name" value="Glyco_hydro_13_N"/>
</dbReference>
<evidence type="ECO:0000313" key="13">
    <source>
        <dbReference type="EMBL" id="MSS62343.1"/>
    </source>
</evidence>
<dbReference type="GO" id="GO:0005978">
    <property type="term" value="P:glycogen biosynthetic process"/>
    <property type="evidence" value="ECO:0007669"/>
    <property type="project" value="UniProtKB-UniRule"/>
</dbReference>
<dbReference type="EC" id="2.4.1.18" evidence="10"/>
<accession>A0A6L5XWB8</accession>
<keyword evidence="5 10" id="KW-0321">Glycogen metabolism</keyword>
<evidence type="ECO:0000256" key="2">
    <source>
        <dbReference type="ARBA" id="ARBA00002953"/>
    </source>
</evidence>
<dbReference type="Pfam" id="PF00128">
    <property type="entry name" value="Alpha-amylase"/>
    <property type="match status" value="1"/>
</dbReference>
<dbReference type="Pfam" id="PF22019">
    <property type="entry name" value="GlgB_N"/>
    <property type="match status" value="1"/>
</dbReference>
<dbReference type="HAMAP" id="MF_00685">
    <property type="entry name" value="GlgB"/>
    <property type="match status" value="1"/>
</dbReference>
<protein>
    <recommendedName>
        <fullName evidence="10">1,4-alpha-glucan branching enzyme GlgB</fullName>
        <ecNumber evidence="10">2.4.1.18</ecNumber>
    </recommendedName>
    <alternativeName>
        <fullName evidence="10">1,4-alpha-D-glucan:1,4-alpha-D-glucan 6-glucosyl-transferase</fullName>
    </alternativeName>
    <alternativeName>
        <fullName evidence="10">Alpha-(1-&gt;4)-glucan branching enzyme</fullName>
    </alternativeName>
    <alternativeName>
        <fullName evidence="10">Glycogen branching enzyme</fullName>
        <shortName evidence="10">BE</shortName>
    </alternativeName>
</protein>
<dbReference type="CDD" id="cd11322">
    <property type="entry name" value="AmyAc_Glg_BE"/>
    <property type="match status" value="1"/>
</dbReference>
<dbReference type="GO" id="GO:0043169">
    <property type="term" value="F:cation binding"/>
    <property type="evidence" value="ECO:0007669"/>
    <property type="project" value="InterPro"/>
</dbReference>
<dbReference type="Proteomes" id="UP000482209">
    <property type="component" value="Unassembled WGS sequence"/>
</dbReference>
<dbReference type="NCBIfam" id="NF003811">
    <property type="entry name" value="PRK05402.1"/>
    <property type="match status" value="1"/>
</dbReference>
<dbReference type="PANTHER" id="PTHR43651:SF3">
    <property type="entry name" value="1,4-ALPHA-GLUCAN-BRANCHING ENZYME"/>
    <property type="match status" value="1"/>
</dbReference>
<evidence type="ECO:0000256" key="8">
    <source>
        <dbReference type="ARBA" id="ARBA00023056"/>
    </source>
</evidence>
<dbReference type="Pfam" id="PF02806">
    <property type="entry name" value="Alpha-amylase_C"/>
    <property type="match status" value="1"/>
</dbReference>
<dbReference type="SUPFAM" id="SSF81296">
    <property type="entry name" value="E set domains"/>
    <property type="match status" value="2"/>
</dbReference>
<dbReference type="Gene3D" id="3.20.20.80">
    <property type="entry name" value="Glycosidases"/>
    <property type="match status" value="1"/>
</dbReference>
<keyword evidence="6 10" id="KW-0328">Glycosyltransferase</keyword>
<dbReference type="InterPro" id="IPR054169">
    <property type="entry name" value="GlgB_N"/>
</dbReference>
<dbReference type="SMART" id="SM00642">
    <property type="entry name" value="Aamy"/>
    <property type="match status" value="1"/>
</dbReference>
<dbReference type="InterPro" id="IPR006048">
    <property type="entry name" value="A-amylase/branching_C"/>
</dbReference>
<dbReference type="FunFam" id="2.60.40.1180:FF:000002">
    <property type="entry name" value="1,4-alpha-glucan branching enzyme GlgB"/>
    <property type="match status" value="1"/>
</dbReference>
<feature type="compositionally biased region" description="Basic and acidic residues" evidence="11">
    <location>
        <begin position="769"/>
        <end position="916"/>
    </location>
</feature>
<dbReference type="InterPro" id="IPR006407">
    <property type="entry name" value="GlgB"/>
</dbReference>
<evidence type="ECO:0000259" key="12">
    <source>
        <dbReference type="SMART" id="SM00642"/>
    </source>
</evidence>
<dbReference type="PANTHER" id="PTHR43651">
    <property type="entry name" value="1,4-ALPHA-GLUCAN-BRANCHING ENZYME"/>
    <property type="match status" value="1"/>
</dbReference>